<dbReference type="KEGG" id="cchl:FPL14_19105"/>
<dbReference type="Proteomes" id="UP000515679">
    <property type="component" value="Chromosome"/>
</dbReference>
<accession>A0A7G5C1H2</accession>
<feature type="chain" id="PRO_5039100267" description="YtkA-like domain-containing protein" evidence="1">
    <location>
        <begin position="25"/>
        <end position="138"/>
    </location>
</feature>
<gene>
    <name evidence="3" type="ORF">FPL14_19105</name>
</gene>
<sequence length="138" mass="14685">MMRSNKRIRLAAVAVLLLTFLAMAGCSGGGSSVSAAGGPEGTLDIRFTTAPAKLSATGSSSLNLEIKEKSKPVVGASVIFEIWPKGQDQHAQLNAKSVDDGLYYIKGEFSQVGDYYLLAHVTTAEGVHEMKTFEFSIQ</sequence>
<name>A0A7G5C1H2_9BACL</name>
<proteinExistence type="predicted"/>
<evidence type="ECO:0000259" key="2">
    <source>
        <dbReference type="Pfam" id="PF13115"/>
    </source>
</evidence>
<evidence type="ECO:0000313" key="4">
    <source>
        <dbReference type="Proteomes" id="UP000515679"/>
    </source>
</evidence>
<dbReference type="EMBL" id="CP041969">
    <property type="protein sequence ID" value="QMV43056.1"/>
    <property type="molecule type" value="Genomic_DNA"/>
</dbReference>
<dbReference type="InterPro" id="IPR032693">
    <property type="entry name" value="YtkA-like_dom"/>
</dbReference>
<feature type="signal peptide" evidence="1">
    <location>
        <begin position="1"/>
        <end position="24"/>
    </location>
</feature>
<dbReference type="RefSeq" id="WP_182299288.1">
    <property type="nucleotide sequence ID" value="NZ_CP041969.1"/>
</dbReference>
<evidence type="ECO:0000256" key="1">
    <source>
        <dbReference type="SAM" id="SignalP"/>
    </source>
</evidence>
<reference evidence="3 4" key="1">
    <citation type="submission" date="2019-07" db="EMBL/GenBank/DDBJ databases">
        <authorList>
            <person name="Kim J.K."/>
            <person name="Cheong H.-M."/>
            <person name="Choi Y."/>
            <person name="Hwang K.J."/>
            <person name="Lee S."/>
            <person name="Choi C."/>
        </authorList>
    </citation>
    <scope>NUCLEOTIDE SEQUENCE [LARGE SCALE GENOMIC DNA]</scope>
    <source>
        <strain evidence="3 4">KS 22</strain>
    </source>
</reference>
<dbReference type="AlphaFoldDB" id="A0A7G5C1H2"/>
<dbReference type="PROSITE" id="PS51257">
    <property type="entry name" value="PROKAR_LIPOPROTEIN"/>
    <property type="match status" value="1"/>
</dbReference>
<protein>
    <recommendedName>
        <fullName evidence="2">YtkA-like domain-containing protein</fullName>
    </recommendedName>
</protein>
<keyword evidence="1" id="KW-0732">Signal</keyword>
<feature type="domain" description="YtkA-like" evidence="2">
    <location>
        <begin position="43"/>
        <end position="116"/>
    </location>
</feature>
<organism evidence="3 4">
    <name type="scientific">Cohnella cholangitidis</name>
    <dbReference type="NCBI Taxonomy" id="2598458"/>
    <lineage>
        <taxon>Bacteria</taxon>
        <taxon>Bacillati</taxon>
        <taxon>Bacillota</taxon>
        <taxon>Bacilli</taxon>
        <taxon>Bacillales</taxon>
        <taxon>Paenibacillaceae</taxon>
        <taxon>Cohnella</taxon>
    </lineage>
</organism>
<dbReference type="Pfam" id="PF13115">
    <property type="entry name" value="YtkA"/>
    <property type="match status" value="1"/>
</dbReference>
<evidence type="ECO:0000313" key="3">
    <source>
        <dbReference type="EMBL" id="QMV43056.1"/>
    </source>
</evidence>
<keyword evidence="4" id="KW-1185">Reference proteome</keyword>